<sequence length="206" mass="23942">MYERPLDTLLENPLFNSWVKYVDAKYPEMKATVIETLTRRYGVEDVVKMLSTAKKEDAIRTIATKLESELLEMWLSSGKSVKAVFKLLKLNDPTMVFVKNPLLKTWVPYMNVVVKENPSEALTMLSTLETILDDKRLNQVLLISRKHPSMERAVDEQRIPQEVLDDVGESIFSHPLFHTWMKYVKNFIKKKNPCAKNPELEAGWRQ</sequence>
<evidence type="ECO:0000313" key="1">
    <source>
        <dbReference type="EMBL" id="KAE8928971.1"/>
    </source>
</evidence>
<dbReference type="EMBL" id="QXFY01004487">
    <property type="protein sequence ID" value="KAE9277170.1"/>
    <property type="molecule type" value="Genomic_DNA"/>
</dbReference>
<dbReference type="Proteomes" id="UP000433483">
    <property type="component" value="Unassembled WGS sequence"/>
</dbReference>
<comment type="caution">
    <text evidence="8">The sequence shown here is derived from an EMBL/GenBank/DDBJ whole genome shotgun (WGS) entry which is preliminary data.</text>
</comment>
<dbReference type="GO" id="GO:0005576">
    <property type="term" value="C:extracellular region"/>
    <property type="evidence" value="ECO:0007669"/>
    <property type="project" value="UniProtKB-SubCell"/>
</dbReference>
<dbReference type="EMBL" id="QXFX01003444">
    <property type="protein sequence ID" value="KAE9068975.1"/>
    <property type="molecule type" value="Genomic_DNA"/>
</dbReference>
<evidence type="ECO:0000313" key="3">
    <source>
        <dbReference type="EMBL" id="KAE9068975.1"/>
    </source>
</evidence>
<protein>
    <recommendedName>
        <fullName evidence="21">RXLR phytopathogen effector protein WY-domain domain-containing protein</fullName>
    </recommendedName>
</protein>
<evidence type="ECO:0000313" key="15">
    <source>
        <dbReference type="Proteomes" id="UP000440732"/>
    </source>
</evidence>
<dbReference type="EMBL" id="QXGB01002730">
    <property type="protein sequence ID" value="KAE9175462.1"/>
    <property type="molecule type" value="Genomic_DNA"/>
</dbReference>
<dbReference type="GO" id="GO:0043657">
    <property type="term" value="C:host cell"/>
    <property type="evidence" value="ECO:0007669"/>
    <property type="project" value="UniProtKB-SubCell"/>
</dbReference>
<evidence type="ECO:0000313" key="20">
    <source>
        <dbReference type="Proteomes" id="UP000488956"/>
    </source>
</evidence>
<keyword evidence="12" id="KW-1185">Reference proteome</keyword>
<evidence type="ECO:0000313" key="4">
    <source>
        <dbReference type="EMBL" id="KAE9082073.1"/>
    </source>
</evidence>
<name>A0A6A3XBT0_9STRA</name>
<dbReference type="Proteomes" id="UP000460718">
    <property type="component" value="Unassembled WGS sequence"/>
</dbReference>
<evidence type="ECO:0000313" key="10">
    <source>
        <dbReference type="EMBL" id="KAE9277170.1"/>
    </source>
</evidence>
<evidence type="ECO:0000313" key="5">
    <source>
        <dbReference type="EMBL" id="KAE9083234.1"/>
    </source>
</evidence>
<dbReference type="EMBL" id="QXFW01001963">
    <property type="protein sequence ID" value="KAE8983673.1"/>
    <property type="molecule type" value="Genomic_DNA"/>
</dbReference>
<evidence type="ECO:0000313" key="18">
    <source>
        <dbReference type="Proteomes" id="UP000476176"/>
    </source>
</evidence>
<dbReference type="EMBL" id="QXGC01003433">
    <property type="protein sequence ID" value="KAE9175743.1"/>
    <property type="molecule type" value="Genomic_DNA"/>
</dbReference>
<dbReference type="Proteomes" id="UP000440367">
    <property type="component" value="Unassembled WGS sequence"/>
</dbReference>
<evidence type="ECO:0000313" key="8">
    <source>
        <dbReference type="EMBL" id="KAE9195226.1"/>
    </source>
</evidence>
<evidence type="ECO:0000313" key="16">
    <source>
        <dbReference type="Proteomes" id="UP000441208"/>
    </source>
</evidence>
<dbReference type="EMBL" id="QXGF01001597">
    <property type="protein sequence ID" value="KAE8928971.1"/>
    <property type="molecule type" value="Genomic_DNA"/>
</dbReference>
<dbReference type="Proteomes" id="UP000429523">
    <property type="component" value="Unassembled WGS sequence"/>
</dbReference>
<evidence type="ECO:0000313" key="7">
    <source>
        <dbReference type="EMBL" id="KAE9175743.1"/>
    </source>
</evidence>
<evidence type="ECO:0000313" key="9">
    <source>
        <dbReference type="EMBL" id="KAE9275266.1"/>
    </source>
</evidence>
<evidence type="ECO:0000313" key="14">
    <source>
        <dbReference type="Proteomes" id="UP000440367"/>
    </source>
</evidence>
<evidence type="ECO:0000313" key="11">
    <source>
        <dbReference type="Proteomes" id="UP000429523"/>
    </source>
</evidence>
<accession>A0A6A3XBT0</accession>
<dbReference type="Proteomes" id="UP000486351">
    <property type="component" value="Unassembled WGS sequence"/>
</dbReference>
<dbReference type="Proteomes" id="UP000488956">
    <property type="component" value="Unassembled WGS sequence"/>
</dbReference>
<dbReference type="AlphaFoldDB" id="A0A6A3XBT0"/>
<proteinExistence type="predicted"/>
<dbReference type="Proteomes" id="UP000441208">
    <property type="component" value="Unassembled WGS sequence"/>
</dbReference>
<dbReference type="EMBL" id="QXGD01002004">
    <property type="protein sequence ID" value="KAE9195226.1"/>
    <property type="molecule type" value="Genomic_DNA"/>
</dbReference>
<gene>
    <name evidence="9" type="ORF">PF001_g26666</name>
    <name evidence="8" type="ORF">PF002_g23383</name>
    <name evidence="7" type="ORF">PF004_g26293</name>
    <name evidence="6" type="ORF">PF005_g25392</name>
    <name evidence="5" type="ORF">PF006_g26727</name>
    <name evidence="4" type="ORF">PF007_g22413</name>
    <name evidence="10" type="ORF">PF008_g28911</name>
    <name evidence="1" type="ORF">PF009_g20905</name>
    <name evidence="3" type="ORF">PF010_g26842</name>
    <name evidence="2" type="ORF">PF011_g21081</name>
</gene>
<evidence type="ECO:0000313" key="13">
    <source>
        <dbReference type="Proteomes" id="UP000437068"/>
    </source>
</evidence>
<evidence type="ECO:0000313" key="2">
    <source>
        <dbReference type="EMBL" id="KAE8983673.1"/>
    </source>
</evidence>
<reference evidence="11 12" key="1">
    <citation type="submission" date="2018-08" db="EMBL/GenBank/DDBJ databases">
        <title>Genomic investigation of the strawberry pathogen Phytophthora fragariae indicates pathogenicity is determined by transcriptional variation in three key races.</title>
        <authorList>
            <person name="Adams T.M."/>
            <person name="Armitage A.D."/>
            <person name="Sobczyk M.K."/>
            <person name="Bates H.J."/>
            <person name="Dunwell J.M."/>
            <person name="Nellist C.F."/>
            <person name="Harrison R.J."/>
        </authorList>
    </citation>
    <scope>NUCLEOTIDE SEQUENCE [LARGE SCALE GENOMIC DNA]</scope>
    <source>
        <strain evidence="9 13">A4</strain>
        <strain evidence="8 14">BC-1</strain>
        <strain evidence="7 18">BC-23</strain>
        <strain evidence="6 12">NOV-27</strain>
        <strain evidence="5 15">NOV-5</strain>
        <strain evidence="4 16">NOV-71</strain>
        <strain evidence="10 19">NOV-77</strain>
        <strain evidence="1 11">NOV-9</strain>
        <strain evidence="3 20">ONT-3</strain>
        <strain evidence="2 17">SCRP245</strain>
    </source>
</reference>
<organism evidence="8 14">
    <name type="scientific">Phytophthora fragariae</name>
    <dbReference type="NCBI Taxonomy" id="53985"/>
    <lineage>
        <taxon>Eukaryota</taxon>
        <taxon>Sar</taxon>
        <taxon>Stramenopiles</taxon>
        <taxon>Oomycota</taxon>
        <taxon>Peronosporomycetes</taxon>
        <taxon>Peronosporales</taxon>
        <taxon>Peronosporaceae</taxon>
        <taxon>Phytophthora</taxon>
    </lineage>
</organism>
<dbReference type="Proteomes" id="UP000476176">
    <property type="component" value="Unassembled WGS sequence"/>
</dbReference>
<evidence type="ECO:0000313" key="6">
    <source>
        <dbReference type="EMBL" id="KAE9175462.1"/>
    </source>
</evidence>
<dbReference type="Proteomes" id="UP000437068">
    <property type="component" value="Unassembled WGS sequence"/>
</dbReference>
<evidence type="ECO:0000313" key="17">
    <source>
        <dbReference type="Proteomes" id="UP000460718"/>
    </source>
</evidence>
<dbReference type="EMBL" id="QXGE01003406">
    <property type="protein sequence ID" value="KAE9275266.1"/>
    <property type="molecule type" value="Genomic_DNA"/>
</dbReference>
<dbReference type="EMBL" id="QXGA01003442">
    <property type="protein sequence ID" value="KAE9083234.1"/>
    <property type="molecule type" value="Genomic_DNA"/>
</dbReference>
<dbReference type="Proteomes" id="UP000440732">
    <property type="component" value="Unassembled WGS sequence"/>
</dbReference>
<dbReference type="EMBL" id="QXFZ01001997">
    <property type="protein sequence ID" value="KAE9082073.1"/>
    <property type="molecule type" value="Genomic_DNA"/>
</dbReference>
<evidence type="ECO:0008006" key="21">
    <source>
        <dbReference type="Google" id="ProtNLM"/>
    </source>
</evidence>
<evidence type="ECO:0000313" key="12">
    <source>
        <dbReference type="Proteomes" id="UP000433483"/>
    </source>
</evidence>
<evidence type="ECO:0000313" key="19">
    <source>
        <dbReference type="Proteomes" id="UP000486351"/>
    </source>
</evidence>